<evidence type="ECO:0000256" key="3">
    <source>
        <dbReference type="ARBA" id="ARBA00022989"/>
    </source>
</evidence>
<feature type="transmembrane region" description="Helical" evidence="5">
    <location>
        <begin position="51"/>
        <end position="74"/>
    </location>
</feature>
<keyword evidence="4 5" id="KW-0472">Membrane</keyword>
<accession>A0ABW5IFJ4</accession>
<dbReference type="Proteomes" id="UP001597544">
    <property type="component" value="Unassembled WGS sequence"/>
</dbReference>
<keyword evidence="3 5" id="KW-1133">Transmembrane helix</keyword>
<keyword evidence="7" id="KW-1185">Reference proteome</keyword>
<dbReference type="Pfam" id="PF01988">
    <property type="entry name" value="VIT1"/>
    <property type="match status" value="1"/>
</dbReference>
<evidence type="ECO:0000256" key="2">
    <source>
        <dbReference type="ARBA" id="ARBA00022692"/>
    </source>
</evidence>
<comment type="caution">
    <text evidence="6">The sequence shown here is derived from an EMBL/GenBank/DDBJ whole genome shotgun (WGS) entry which is preliminary data.</text>
</comment>
<evidence type="ECO:0000313" key="6">
    <source>
        <dbReference type="EMBL" id="MFD2512401.1"/>
    </source>
</evidence>
<reference evidence="7" key="1">
    <citation type="journal article" date="2019" name="Int. J. Syst. Evol. Microbiol.">
        <title>The Global Catalogue of Microorganisms (GCM) 10K type strain sequencing project: providing services to taxonomists for standard genome sequencing and annotation.</title>
        <authorList>
            <consortium name="The Broad Institute Genomics Platform"/>
            <consortium name="The Broad Institute Genome Sequencing Center for Infectious Disease"/>
            <person name="Wu L."/>
            <person name="Ma J."/>
        </authorList>
    </citation>
    <scope>NUCLEOTIDE SEQUENCE [LARGE SCALE GENOMIC DNA]</scope>
    <source>
        <strain evidence="7">KCTC 42498</strain>
    </source>
</reference>
<feature type="transmembrane region" description="Helical" evidence="5">
    <location>
        <begin position="185"/>
        <end position="202"/>
    </location>
</feature>
<name>A0ABW5IFJ4_9BACT</name>
<evidence type="ECO:0000256" key="1">
    <source>
        <dbReference type="ARBA" id="ARBA00004127"/>
    </source>
</evidence>
<organism evidence="6 7">
    <name type="scientific">Pontibacter locisalis</name>
    <dbReference type="NCBI Taxonomy" id="1719035"/>
    <lineage>
        <taxon>Bacteria</taxon>
        <taxon>Pseudomonadati</taxon>
        <taxon>Bacteroidota</taxon>
        <taxon>Cytophagia</taxon>
        <taxon>Cytophagales</taxon>
        <taxon>Hymenobacteraceae</taxon>
        <taxon>Pontibacter</taxon>
    </lineage>
</organism>
<proteinExistence type="predicted"/>
<dbReference type="RefSeq" id="WP_377502422.1">
    <property type="nucleotide sequence ID" value="NZ_JBHULU010000001.1"/>
</dbReference>
<evidence type="ECO:0000256" key="5">
    <source>
        <dbReference type="SAM" id="Phobius"/>
    </source>
</evidence>
<feature type="transmembrane region" description="Helical" evidence="5">
    <location>
        <begin position="214"/>
        <end position="233"/>
    </location>
</feature>
<dbReference type="PANTHER" id="PTHR31851">
    <property type="entry name" value="FE(2+)/MN(2+) TRANSPORTER PCL1"/>
    <property type="match status" value="1"/>
</dbReference>
<gene>
    <name evidence="6" type="ORF">ACFSRY_00865</name>
</gene>
<dbReference type="InterPro" id="IPR008217">
    <property type="entry name" value="Ccc1_fam"/>
</dbReference>
<feature type="transmembrane region" description="Helical" evidence="5">
    <location>
        <begin position="151"/>
        <end position="173"/>
    </location>
</feature>
<evidence type="ECO:0000313" key="7">
    <source>
        <dbReference type="Proteomes" id="UP001597544"/>
    </source>
</evidence>
<dbReference type="EMBL" id="JBHULU010000001">
    <property type="protein sequence ID" value="MFD2512401.1"/>
    <property type="molecule type" value="Genomic_DNA"/>
</dbReference>
<sequence>MLHNEVHSHQVTPFSRFQEYLGEFVYGGIDGCVTTFAVVSGSVGAGLDSSVIIILGFANLLADGFSMSVGAYLSTKSERDNYEKHKRTEHWEIKNFPEEEKQEITDIYRAKGFDGELLDQVVNVIIHDKERWVDDMMKNELGMIKNQKSPVAIGLVTYLSFIAIGLIPLSIYVWDYVAPLNGNPFLWTISFTSVGFLVIGFLKSYVTGVNKFRGMIETLALGMIAAGVAYFVGDVLEGLVK</sequence>
<protein>
    <submittedName>
        <fullName evidence="6">VIT1/CCC1 transporter family protein</fullName>
    </submittedName>
</protein>
<keyword evidence="2 5" id="KW-0812">Transmembrane</keyword>
<comment type="subcellular location">
    <subcellularLocation>
        <location evidence="1">Endomembrane system</location>
        <topology evidence="1">Multi-pass membrane protein</topology>
    </subcellularLocation>
</comment>
<feature type="transmembrane region" description="Helical" evidence="5">
    <location>
        <begin position="24"/>
        <end position="45"/>
    </location>
</feature>
<evidence type="ECO:0000256" key="4">
    <source>
        <dbReference type="ARBA" id="ARBA00023136"/>
    </source>
</evidence>